<feature type="transmembrane region" description="Helical" evidence="2">
    <location>
        <begin position="284"/>
        <end position="304"/>
    </location>
</feature>
<feature type="transmembrane region" description="Helical" evidence="2">
    <location>
        <begin position="51"/>
        <end position="71"/>
    </location>
</feature>
<feature type="transmembrane region" description="Helical" evidence="2">
    <location>
        <begin position="254"/>
        <end position="277"/>
    </location>
</feature>
<evidence type="ECO:0000256" key="1">
    <source>
        <dbReference type="SAM" id="MobiDB-lite"/>
    </source>
</evidence>
<dbReference type="SUPFAM" id="SSF48317">
    <property type="entry name" value="Acid phosphatase/Vanadium-dependent haloperoxidase"/>
    <property type="match status" value="1"/>
</dbReference>
<name>A0A2T5GGI3_9SPHN</name>
<dbReference type="GO" id="GO:0016020">
    <property type="term" value="C:membrane"/>
    <property type="evidence" value="ECO:0007669"/>
    <property type="project" value="UniProtKB-SubCell"/>
</dbReference>
<reference evidence="4 5" key="1">
    <citation type="submission" date="2018-04" db="EMBL/GenBank/DDBJ databases">
        <title>Genomic Encyclopedia of Type Strains, Phase III (KMG-III): the genomes of soil and plant-associated and newly described type strains.</title>
        <authorList>
            <person name="Whitman W."/>
        </authorList>
    </citation>
    <scope>NUCLEOTIDE SEQUENCE [LARGE SCALE GENOMIC DNA]</scope>
    <source>
        <strain evidence="4 5">MA101b</strain>
    </source>
</reference>
<feature type="transmembrane region" description="Helical" evidence="2">
    <location>
        <begin position="106"/>
        <end position="127"/>
    </location>
</feature>
<accession>A0A2T5GGI3</accession>
<evidence type="ECO:0000313" key="5">
    <source>
        <dbReference type="Proteomes" id="UP000244189"/>
    </source>
</evidence>
<dbReference type="AlphaFoldDB" id="A0A2T5GGI3"/>
<feature type="domain" description="Inositolphosphotransferase Aur1/Ipt1" evidence="3">
    <location>
        <begin position="137"/>
        <end position="318"/>
    </location>
</feature>
<protein>
    <submittedName>
        <fullName evidence="4">PAP2 superfamily protein</fullName>
    </submittedName>
</protein>
<keyword evidence="2" id="KW-1133">Transmembrane helix</keyword>
<dbReference type="InterPro" id="IPR036938">
    <property type="entry name" value="PAP2/HPO_sf"/>
</dbReference>
<feature type="transmembrane region" description="Helical" evidence="2">
    <location>
        <begin position="310"/>
        <end position="327"/>
    </location>
</feature>
<evidence type="ECO:0000313" key="4">
    <source>
        <dbReference type="EMBL" id="PTQ58413.1"/>
    </source>
</evidence>
<feature type="region of interest" description="Disordered" evidence="1">
    <location>
        <begin position="1"/>
        <end position="26"/>
    </location>
</feature>
<evidence type="ECO:0000256" key="2">
    <source>
        <dbReference type="SAM" id="Phobius"/>
    </source>
</evidence>
<sequence>MRGGASANSHDGGLHARQTNRAPVAPQADTLRSTAMTAPVPSADRPDLPSWVLIAAMLLSLLATQCSHMFLIDPVRALPAVLAMAALGAAMVTGRRTARPRLAAGATAFLQMTLFTVLGVVLAYALAAQSGALWDQRLAAADRAIGFDWPVVLRLLDMAPAVIWVLGLAYHSLTVQMVVVIVCLSALSKFDTLRTAVCAAILSGFVTILISGLTPALGNLFDPSHYRHLWPSVAWVEQGLIAGLRDGSHHVLDLTMLMGIVSFPSFHATLAAIFIWAFRAIPRLSVPGSAWAILTIIATPVFGGHYGVDVIMGLILAPPAIILANRLTRRRPSPQSVGAVLPA</sequence>
<comment type="caution">
    <text evidence="4">The sequence shown here is derived from an EMBL/GenBank/DDBJ whole genome shotgun (WGS) entry which is preliminary data.</text>
</comment>
<organism evidence="4 5">
    <name type="scientific">Sphingomonas aurantiaca</name>
    <dbReference type="NCBI Taxonomy" id="185949"/>
    <lineage>
        <taxon>Bacteria</taxon>
        <taxon>Pseudomonadati</taxon>
        <taxon>Pseudomonadota</taxon>
        <taxon>Alphaproteobacteria</taxon>
        <taxon>Sphingomonadales</taxon>
        <taxon>Sphingomonadaceae</taxon>
        <taxon>Sphingomonas</taxon>
    </lineage>
</organism>
<dbReference type="Proteomes" id="UP000244189">
    <property type="component" value="Unassembled WGS sequence"/>
</dbReference>
<keyword evidence="2" id="KW-0472">Membrane</keyword>
<feature type="transmembrane region" description="Helical" evidence="2">
    <location>
        <begin position="77"/>
        <end position="94"/>
    </location>
</feature>
<proteinExistence type="predicted"/>
<evidence type="ECO:0000259" key="3">
    <source>
        <dbReference type="Pfam" id="PF14378"/>
    </source>
</evidence>
<dbReference type="Pfam" id="PF14378">
    <property type="entry name" value="PAP2_3"/>
    <property type="match status" value="1"/>
</dbReference>
<keyword evidence="5" id="KW-1185">Reference proteome</keyword>
<dbReference type="EMBL" id="QAOG01000008">
    <property type="protein sequence ID" value="PTQ58413.1"/>
    <property type="molecule type" value="Genomic_DNA"/>
</dbReference>
<feature type="transmembrane region" description="Helical" evidence="2">
    <location>
        <begin position="196"/>
        <end position="217"/>
    </location>
</feature>
<gene>
    <name evidence="4" type="ORF">C8J26_3714</name>
</gene>
<feature type="transmembrane region" description="Helical" evidence="2">
    <location>
        <begin position="161"/>
        <end position="184"/>
    </location>
</feature>
<dbReference type="InterPro" id="IPR026841">
    <property type="entry name" value="Aur1/Ipt1"/>
</dbReference>
<keyword evidence="2" id="KW-0812">Transmembrane</keyword>